<sequence length="198" mass="22469">MNNYCFLNEKSLIPIHKWLFEADDGSSSSFRHHTLKSRRNRILKRKKSRSLPSAMVDWFYAFIKNIFTVHDAYPLQNVTDHAAVSIISEPLSQNKISSARMITTVASSSNLNLVHPSKSTQTNNNEQQLIIGPNYCFSTTDGRIVPLLLRSPSSLLLNHHLPAVSLYHHQAKHSVEHSSSDSIFAENTCHLIKQAWFS</sequence>
<accession>A0A816DKY0</accession>
<dbReference type="EMBL" id="CAJNOR010008771">
    <property type="protein sequence ID" value="CAF1637358.1"/>
    <property type="molecule type" value="Genomic_DNA"/>
</dbReference>
<dbReference type="AlphaFoldDB" id="A0A816DKY0"/>
<comment type="caution">
    <text evidence="1">The sequence shown here is derived from an EMBL/GenBank/DDBJ whole genome shotgun (WGS) entry which is preliminary data.</text>
</comment>
<proteinExistence type="predicted"/>
<name>A0A816DKY0_ADIRI</name>
<gene>
    <name evidence="1" type="ORF">XAT740_LOCUS52697</name>
</gene>
<organism evidence="1 2">
    <name type="scientific">Adineta ricciae</name>
    <name type="common">Rotifer</name>
    <dbReference type="NCBI Taxonomy" id="249248"/>
    <lineage>
        <taxon>Eukaryota</taxon>
        <taxon>Metazoa</taxon>
        <taxon>Spiralia</taxon>
        <taxon>Gnathifera</taxon>
        <taxon>Rotifera</taxon>
        <taxon>Eurotatoria</taxon>
        <taxon>Bdelloidea</taxon>
        <taxon>Adinetida</taxon>
        <taxon>Adinetidae</taxon>
        <taxon>Adineta</taxon>
    </lineage>
</organism>
<evidence type="ECO:0000313" key="2">
    <source>
        <dbReference type="Proteomes" id="UP000663828"/>
    </source>
</evidence>
<evidence type="ECO:0000313" key="1">
    <source>
        <dbReference type="EMBL" id="CAF1637358.1"/>
    </source>
</evidence>
<keyword evidence="2" id="KW-1185">Reference proteome</keyword>
<protein>
    <submittedName>
        <fullName evidence="1">Uncharacterized protein</fullName>
    </submittedName>
</protein>
<dbReference type="Proteomes" id="UP000663828">
    <property type="component" value="Unassembled WGS sequence"/>
</dbReference>
<reference evidence="1" key="1">
    <citation type="submission" date="2021-02" db="EMBL/GenBank/DDBJ databases">
        <authorList>
            <person name="Nowell W R."/>
        </authorList>
    </citation>
    <scope>NUCLEOTIDE SEQUENCE</scope>
</reference>